<evidence type="ECO:0000259" key="4">
    <source>
        <dbReference type="Pfam" id="PF01229"/>
    </source>
</evidence>
<feature type="non-terminal residue" evidence="5">
    <location>
        <position position="1"/>
    </location>
</feature>
<keyword evidence="2" id="KW-0378">Hydrolase</keyword>
<organism evidence="5">
    <name type="scientific">marine metagenome</name>
    <dbReference type="NCBI Taxonomy" id="408172"/>
    <lineage>
        <taxon>unclassified sequences</taxon>
        <taxon>metagenomes</taxon>
        <taxon>ecological metagenomes</taxon>
    </lineage>
</organism>
<evidence type="ECO:0000313" key="5">
    <source>
        <dbReference type="EMBL" id="SVC69255.1"/>
    </source>
</evidence>
<feature type="non-terminal residue" evidence="5">
    <location>
        <position position="358"/>
    </location>
</feature>
<dbReference type="AlphaFoldDB" id="A0A382P9H4"/>
<comment type="similarity">
    <text evidence="1">Belongs to the glycosyl hydrolase 39 family.</text>
</comment>
<sequence>EPVGMGGPYPTSVGHLGFTRTGDAEMAGKTIGWYREGILDLNQGMHVLEVTVGLKQETMTPLFQSRLNRYYGLLDAFVFSGTGYEPSTRVRPEDAYSGILDTRQVPTEYARVTVKTAATGDSLPNLIGFNQAPPVDTTAYAARIKALRPELWRICHLYNKAQVGRDDSGNLTFDWTELDKEIDRIIALGAEPLMCISYTPGILSSMPPDTPRGPVVGDPGMYPPVDYEAWEEVVYQTVYHYNVERDLDIRYWEVWNEPNNVFLQVWHLWEWTAVLPFSLFFNDMKRYITYVRIYEAASRGAVRADSSILIGGPTVLCDGDVEDFTGSVGLWVQFLVWWCDWNELRLDFIPLHMYAGPP</sequence>
<dbReference type="Pfam" id="PF01229">
    <property type="entry name" value="Glyco_hydro_39"/>
    <property type="match status" value="1"/>
</dbReference>
<evidence type="ECO:0000256" key="3">
    <source>
        <dbReference type="ARBA" id="ARBA00023295"/>
    </source>
</evidence>
<evidence type="ECO:0000256" key="1">
    <source>
        <dbReference type="ARBA" id="ARBA00008875"/>
    </source>
</evidence>
<dbReference type="SUPFAM" id="SSF51445">
    <property type="entry name" value="(Trans)glycosidases"/>
    <property type="match status" value="1"/>
</dbReference>
<evidence type="ECO:0000256" key="2">
    <source>
        <dbReference type="ARBA" id="ARBA00022801"/>
    </source>
</evidence>
<feature type="domain" description="Glycosyl hydrolases family 39 N-terminal catalytic" evidence="4">
    <location>
        <begin position="155"/>
        <end position="355"/>
    </location>
</feature>
<accession>A0A382P9H4</accession>
<dbReference type="PANTHER" id="PTHR12631">
    <property type="entry name" value="ALPHA-L-IDURONIDASE"/>
    <property type="match status" value="1"/>
</dbReference>
<dbReference type="InterPro" id="IPR051923">
    <property type="entry name" value="Glycosyl_Hydrolase_39"/>
</dbReference>
<dbReference type="PANTHER" id="PTHR12631:SF10">
    <property type="entry name" value="BETA-XYLOSIDASE-LIKE PROTEIN-RELATED"/>
    <property type="match status" value="1"/>
</dbReference>
<name>A0A382P9H4_9ZZZZ</name>
<dbReference type="InterPro" id="IPR049166">
    <property type="entry name" value="GH39_cat"/>
</dbReference>
<proteinExistence type="inferred from homology"/>
<dbReference type="Gene3D" id="3.20.20.80">
    <property type="entry name" value="Glycosidases"/>
    <property type="match status" value="1"/>
</dbReference>
<dbReference type="GO" id="GO:0004553">
    <property type="term" value="F:hydrolase activity, hydrolyzing O-glycosyl compounds"/>
    <property type="evidence" value="ECO:0007669"/>
    <property type="project" value="TreeGrafter"/>
</dbReference>
<dbReference type="EMBL" id="UINC01105371">
    <property type="protein sequence ID" value="SVC69255.1"/>
    <property type="molecule type" value="Genomic_DNA"/>
</dbReference>
<keyword evidence="3" id="KW-0326">Glycosidase</keyword>
<protein>
    <recommendedName>
        <fullName evidence="4">Glycosyl hydrolases family 39 N-terminal catalytic domain-containing protein</fullName>
    </recommendedName>
</protein>
<dbReference type="InterPro" id="IPR017853">
    <property type="entry name" value="GH"/>
</dbReference>
<gene>
    <name evidence="5" type="ORF">METZ01_LOCUS322109</name>
</gene>
<reference evidence="5" key="1">
    <citation type="submission" date="2018-05" db="EMBL/GenBank/DDBJ databases">
        <authorList>
            <person name="Lanie J.A."/>
            <person name="Ng W.-L."/>
            <person name="Kazmierczak K.M."/>
            <person name="Andrzejewski T.M."/>
            <person name="Davidsen T.M."/>
            <person name="Wayne K.J."/>
            <person name="Tettelin H."/>
            <person name="Glass J.I."/>
            <person name="Rusch D."/>
            <person name="Podicherti R."/>
            <person name="Tsui H.-C.T."/>
            <person name="Winkler M.E."/>
        </authorList>
    </citation>
    <scope>NUCLEOTIDE SEQUENCE</scope>
</reference>